<reference evidence="7 8" key="1">
    <citation type="submission" date="2021-03" db="EMBL/GenBank/DDBJ databases">
        <title>Metabolic Capacity of the Antarctic Cyanobacterium Phormidium pseudopriestleyi that Sustains Oxygenic Photosynthesis in the Presence of Hydrogen Sulfide.</title>
        <authorList>
            <person name="Lumian J.E."/>
            <person name="Jungblut A.D."/>
            <person name="Dillon M.L."/>
            <person name="Hawes I."/>
            <person name="Doran P.T."/>
            <person name="Mackey T.J."/>
            <person name="Dick G.J."/>
            <person name="Grettenberger C.L."/>
            <person name="Sumner D.Y."/>
        </authorList>
    </citation>
    <scope>NUCLEOTIDE SEQUENCE [LARGE SCALE GENOMIC DNA]</scope>
    <source>
        <strain evidence="7 8">FRX01</strain>
    </source>
</reference>
<feature type="transmembrane region" description="Helical" evidence="6">
    <location>
        <begin position="55"/>
        <end position="77"/>
    </location>
</feature>
<keyword evidence="3 6" id="KW-0812">Transmembrane</keyword>
<comment type="caution">
    <text evidence="7">The sequence shown here is derived from an EMBL/GenBank/DDBJ whole genome shotgun (WGS) entry which is preliminary data.</text>
</comment>
<evidence type="ECO:0000313" key="7">
    <source>
        <dbReference type="EMBL" id="MBO0349710.1"/>
    </source>
</evidence>
<evidence type="ECO:0000256" key="1">
    <source>
        <dbReference type="ARBA" id="ARBA00004141"/>
    </source>
</evidence>
<dbReference type="RefSeq" id="WP_207088218.1">
    <property type="nucleotide sequence ID" value="NZ_JAFLQW010000305.1"/>
</dbReference>
<feature type="transmembrane region" description="Helical" evidence="6">
    <location>
        <begin position="147"/>
        <end position="166"/>
    </location>
</feature>
<organism evidence="7 8">
    <name type="scientific">Phormidium pseudopriestleyi FRX01</name>
    <dbReference type="NCBI Taxonomy" id="1759528"/>
    <lineage>
        <taxon>Bacteria</taxon>
        <taxon>Bacillati</taxon>
        <taxon>Cyanobacteriota</taxon>
        <taxon>Cyanophyceae</taxon>
        <taxon>Oscillatoriophycideae</taxon>
        <taxon>Oscillatoriales</taxon>
        <taxon>Oscillatoriaceae</taxon>
        <taxon>Phormidium</taxon>
    </lineage>
</organism>
<dbReference type="Proteomes" id="UP000664844">
    <property type="component" value="Unassembled WGS sequence"/>
</dbReference>
<evidence type="ECO:0000313" key="8">
    <source>
        <dbReference type="Proteomes" id="UP000664844"/>
    </source>
</evidence>
<accession>A0ABS3FRG4</accession>
<sequence>MKFGQWLGFVAILISLYILWEIRQLLLLLFVAIVFATVLNSIAKQFQKRLRLNRTVAIFITLSLTVLFNVLFIWLVVPQFLEQSQRMIELLPQVFLALRVWLRSLETQLPIWLPQPPSLAELIVQLQPFVLRSVTNFFDFFSNSFKIAFQLLFVIVLTLMLLANPVEYQQAFVRLFPSFYRRRANEILSECEIGLGNWFAGITINCIFIGSLSGIGLWILQVDLVLVHALMAGLFNFIPNIGPTISAVFPLMIALLDAPWKALAVLIWYIIIQQIESYWLTPTVMAKQVSLLPAVTLVAQIFFASIFGVLGLLLALPLTVVAQIWIQELYFKDIMDKWKNKPSKYELDAGDRQGERVTESV</sequence>
<dbReference type="PANTHER" id="PTHR21716:SF62">
    <property type="entry name" value="TRANSPORT PROTEIN YDBI-RELATED"/>
    <property type="match status" value="1"/>
</dbReference>
<keyword evidence="8" id="KW-1185">Reference proteome</keyword>
<keyword evidence="5 6" id="KW-0472">Membrane</keyword>
<comment type="subcellular location">
    <subcellularLocation>
        <location evidence="1">Membrane</location>
        <topology evidence="1">Multi-pass membrane protein</topology>
    </subcellularLocation>
</comment>
<feature type="transmembrane region" description="Helical" evidence="6">
    <location>
        <begin position="187"/>
        <end position="210"/>
    </location>
</feature>
<evidence type="ECO:0000256" key="3">
    <source>
        <dbReference type="ARBA" id="ARBA00022692"/>
    </source>
</evidence>
<dbReference type="Pfam" id="PF01594">
    <property type="entry name" value="AI-2E_transport"/>
    <property type="match status" value="1"/>
</dbReference>
<dbReference type="InterPro" id="IPR002549">
    <property type="entry name" value="AI-2E-like"/>
</dbReference>
<feature type="transmembrane region" description="Helical" evidence="6">
    <location>
        <begin position="291"/>
        <end position="316"/>
    </location>
</feature>
<evidence type="ECO:0000256" key="6">
    <source>
        <dbReference type="SAM" id="Phobius"/>
    </source>
</evidence>
<feature type="transmembrane region" description="Helical" evidence="6">
    <location>
        <begin position="26"/>
        <end position="43"/>
    </location>
</feature>
<dbReference type="EMBL" id="JAFLQW010000305">
    <property type="protein sequence ID" value="MBO0349710.1"/>
    <property type="molecule type" value="Genomic_DNA"/>
</dbReference>
<name>A0ABS3FRG4_9CYAN</name>
<evidence type="ECO:0000256" key="4">
    <source>
        <dbReference type="ARBA" id="ARBA00022989"/>
    </source>
</evidence>
<proteinExistence type="inferred from homology"/>
<protein>
    <submittedName>
        <fullName evidence="7">AI-2E family transporter</fullName>
    </submittedName>
</protein>
<evidence type="ECO:0000256" key="5">
    <source>
        <dbReference type="ARBA" id="ARBA00023136"/>
    </source>
</evidence>
<comment type="similarity">
    <text evidence="2">Belongs to the autoinducer-2 exporter (AI-2E) (TC 2.A.86) family.</text>
</comment>
<keyword evidence="4 6" id="KW-1133">Transmembrane helix</keyword>
<gene>
    <name evidence="7" type="ORF">J0895_11435</name>
</gene>
<dbReference type="PANTHER" id="PTHR21716">
    <property type="entry name" value="TRANSMEMBRANE PROTEIN"/>
    <property type="match status" value="1"/>
</dbReference>
<evidence type="ECO:0000256" key="2">
    <source>
        <dbReference type="ARBA" id="ARBA00009773"/>
    </source>
</evidence>